<name>A0A656HD28_THINJ</name>
<protein>
    <recommendedName>
        <fullName evidence="3">AlpA family phage regulatory protein</fullName>
    </recommendedName>
</protein>
<keyword evidence="2" id="KW-1185">Reference proteome</keyword>
<evidence type="ECO:0008006" key="3">
    <source>
        <dbReference type="Google" id="ProtNLM"/>
    </source>
</evidence>
<accession>A0A656HD28</accession>
<dbReference type="EMBL" id="JH651384">
    <property type="protein sequence ID" value="EIJ33360.1"/>
    <property type="molecule type" value="Genomic_DNA"/>
</dbReference>
<dbReference type="Proteomes" id="UP000005317">
    <property type="component" value="Unassembled WGS sequence"/>
</dbReference>
<sequence>MQRTANIMNFDFEAMKRKIRQRLESSELSDKLISRSTLAGKLGVGISTTYRWQKEGFLPEPHFKRGKTKRWSENEIDLWWKTAKDKV</sequence>
<dbReference type="AlphaFoldDB" id="A0A656HD28"/>
<evidence type="ECO:0000313" key="2">
    <source>
        <dbReference type="Proteomes" id="UP000005317"/>
    </source>
</evidence>
<dbReference type="SUPFAM" id="SSF46955">
    <property type="entry name" value="Putative DNA-binding domain"/>
    <property type="match status" value="1"/>
</dbReference>
<reference evidence="2" key="1">
    <citation type="journal article" date="2011" name="Stand. Genomic Sci.">
        <title>Genome sequence of the filamentous, gliding Thiothrix nivea neotype strain (JP2(T)).</title>
        <authorList>
            <person name="Lapidus A."/>
            <person name="Nolan M."/>
            <person name="Lucas S."/>
            <person name="Glavina Del Rio T."/>
            <person name="Tice H."/>
            <person name="Cheng J.F."/>
            <person name="Tapia R."/>
            <person name="Han C."/>
            <person name="Goodwin L."/>
            <person name="Pitluck S."/>
            <person name="Liolios K."/>
            <person name="Pagani I."/>
            <person name="Ivanova N."/>
            <person name="Huntemann M."/>
            <person name="Mavromatis K."/>
            <person name="Mikhailova N."/>
            <person name="Pati A."/>
            <person name="Chen A."/>
            <person name="Palaniappan K."/>
            <person name="Land M."/>
            <person name="Brambilla E.M."/>
            <person name="Rohde M."/>
            <person name="Abt B."/>
            <person name="Verbarg S."/>
            <person name="Goker M."/>
            <person name="Bristow J."/>
            <person name="Eisen J.A."/>
            <person name="Markowitz V."/>
            <person name="Hugenholtz P."/>
            <person name="Kyrpides N.C."/>
            <person name="Klenk H.P."/>
            <person name="Woyke T."/>
        </authorList>
    </citation>
    <scope>NUCLEOTIDE SEQUENCE [LARGE SCALE GENOMIC DNA]</scope>
    <source>
        <strain evidence="2">ATCC 35100 / DSM 5205 / JP2</strain>
    </source>
</reference>
<evidence type="ECO:0000313" key="1">
    <source>
        <dbReference type="EMBL" id="EIJ33360.1"/>
    </source>
</evidence>
<dbReference type="InterPro" id="IPR009061">
    <property type="entry name" value="DNA-bd_dom_put_sf"/>
</dbReference>
<gene>
    <name evidence="1" type="ORF">Thini_0723</name>
</gene>
<proteinExistence type="predicted"/>
<organism evidence="1 2">
    <name type="scientific">Thiothrix nivea (strain ATCC 35100 / DSM 5205 / JP2)</name>
    <dbReference type="NCBI Taxonomy" id="870187"/>
    <lineage>
        <taxon>Bacteria</taxon>
        <taxon>Pseudomonadati</taxon>
        <taxon>Pseudomonadota</taxon>
        <taxon>Gammaproteobacteria</taxon>
        <taxon>Thiotrichales</taxon>
        <taxon>Thiotrichaceae</taxon>
        <taxon>Thiothrix</taxon>
    </lineage>
</organism>
<dbReference type="OrthoDB" id="8455288at2"/>
<dbReference type="RefSeq" id="WP_002707314.1">
    <property type="nucleotide sequence ID" value="NZ_JH651384.1"/>
</dbReference>